<name>A0AAD9BST4_DISEL</name>
<sequence length="111" mass="11668">MASVTAAGREEESPAPLTSTRGIPGPTPQLDALLQPGCQRGQAAPSNQPYHQQGPNKARPLKGKTSYYAQAELENPPFSSSSSLFSSGHQRTGDSVITSRLSNPLPSSPHT</sequence>
<reference evidence="2" key="1">
    <citation type="submission" date="2023-04" db="EMBL/GenBank/DDBJ databases">
        <title>Chromosome-level genome of Chaenocephalus aceratus.</title>
        <authorList>
            <person name="Park H."/>
        </authorList>
    </citation>
    <scope>NUCLEOTIDE SEQUENCE</scope>
    <source>
        <strain evidence="2">DE</strain>
        <tissue evidence="2">Muscle</tissue>
    </source>
</reference>
<keyword evidence="3" id="KW-1185">Reference proteome</keyword>
<keyword evidence="2" id="KW-0418">Kinase</keyword>
<evidence type="ECO:0000313" key="3">
    <source>
        <dbReference type="Proteomes" id="UP001228049"/>
    </source>
</evidence>
<evidence type="ECO:0000256" key="1">
    <source>
        <dbReference type="SAM" id="MobiDB-lite"/>
    </source>
</evidence>
<proteinExistence type="predicted"/>
<dbReference type="AlphaFoldDB" id="A0AAD9BST4"/>
<dbReference type="GO" id="GO:0016301">
    <property type="term" value="F:kinase activity"/>
    <property type="evidence" value="ECO:0007669"/>
    <property type="project" value="UniProtKB-KW"/>
</dbReference>
<accession>A0AAD9BST4</accession>
<comment type="caution">
    <text evidence="2">The sequence shown here is derived from an EMBL/GenBank/DDBJ whole genome shotgun (WGS) entry which is preliminary data.</text>
</comment>
<feature type="compositionally biased region" description="Polar residues" evidence="1">
    <location>
        <begin position="44"/>
        <end position="55"/>
    </location>
</feature>
<protein>
    <submittedName>
        <fullName evidence="2">Thymidine kinase</fullName>
    </submittedName>
</protein>
<feature type="region of interest" description="Disordered" evidence="1">
    <location>
        <begin position="1"/>
        <end position="111"/>
    </location>
</feature>
<evidence type="ECO:0000313" key="2">
    <source>
        <dbReference type="EMBL" id="KAK1889737.1"/>
    </source>
</evidence>
<feature type="non-terminal residue" evidence="2">
    <location>
        <position position="111"/>
    </location>
</feature>
<feature type="compositionally biased region" description="Polar residues" evidence="1">
    <location>
        <begin position="88"/>
        <end position="111"/>
    </location>
</feature>
<gene>
    <name evidence="2" type="ORF">KUDE01_014412</name>
</gene>
<keyword evidence="2" id="KW-0808">Transferase</keyword>
<feature type="compositionally biased region" description="Low complexity" evidence="1">
    <location>
        <begin position="78"/>
        <end position="87"/>
    </location>
</feature>
<dbReference type="EMBL" id="JASDAP010000016">
    <property type="protein sequence ID" value="KAK1889737.1"/>
    <property type="molecule type" value="Genomic_DNA"/>
</dbReference>
<dbReference type="Proteomes" id="UP001228049">
    <property type="component" value="Unassembled WGS sequence"/>
</dbReference>
<organism evidence="2 3">
    <name type="scientific">Dissostichus eleginoides</name>
    <name type="common">Patagonian toothfish</name>
    <name type="synonym">Dissostichus amissus</name>
    <dbReference type="NCBI Taxonomy" id="100907"/>
    <lineage>
        <taxon>Eukaryota</taxon>
        <taxon>Metazoa</taxon>
        <taxon>Chordata</taxon>
        <taxon>Craniata</taxon>
        <taxon>Vertebrata</taxon>
        <taxon>Euteleostomi</taxon>
        <taxon>Actinopterygii</taxon>
        <taxon>Neopterygii</taxon>
        <taxon>Teleostei</taxon>
        <taxon>Neoteleostei</taxon>
        <taxon>Acanthomorphata</taxon>
        <taxon>Eupercaria</taxon>
        <taxon>Perciformes</taxon>
        <taxon>Notothenioidei</taxon>
        <taxon>Nototheniidae</taxon>
        <taxon>Dissostichus</taxon>
    </lineage>
</organism>